<organism evidence="1 2">
    <name type="scientific">Pangasius djambal</name>
    <dbReference type="NCBI Taxonomy" id="1691987"/>
    <lineage>
        <taxon>Eukaryota</taxon>
        <taxon>Metazoa</taxon>
        <taxon>Chordata</taxon>
        <taxon>Craniata</taxon>
        <taxon>Vertebrata</taxon>
        <taxon>Euteleostomi</taxon>
        <taxon>Actinopterygii</taxon>
        <taxon>Neopterygii</taxon>
        <taxon>Teleostei</taxon>
        <taxon>Ostariophysi</taxon>
        <taxon>Siluriformes</taxon>
        <taxon>Pangasiidae</taxon>
        <taxon>Pangasius</taxon>
    </lineage>
</organism>
<keyword evidence="2" id="KW-1185">Reference proteome</keyword>
<evidence type="ECO:0000313" key="1">
    <source>
        <dbReference type="EMBL" id="MCJ8744443.1"/>
    </source>
</evidence>
<sequence length="114" mass="13130">MKIPILLQSLQCLSVSTQISRKSSWKCASETIMTESLQIWFRSSHLKTHVRSVPTLPALDVCSIRFNSPTRHDAFFHLVLLFSLFGYLCEGGKESFSYINPLMFIKYTTSYFIL</sequence>
<gene>
    <name evidence="1" type="ORF">PDJAM_G00118750</name>
</gene>
<dbReference type="Proteomes" id="UP000830395">
    <property type="component" value="Chromosome 20"/>
</dbReference>
<accession>A0ACC5ZA29</accession>
<comment type="caution">
    <text evidence="1">The sequence shown here is derived from an EMBL/GenBank/DDBJ whole genome shotgun (WGS) entry which is preliminary data.</text>
</comment>
<evidence type="ECO:0000313" key="2">
    <source>
        <dbReference type="Proteomes" id="UP000830395"/>
    </source>
</evidence>
<reference evidence="1" key="1">
    <citation type="submission" date="2020-02" db="EMBL/GenBank/DDBJ databases">
        <title>Genome sequencing of the panga catfish, Pangasius djambal.</title>
        <authorList>
            <person name="Wen M."/>
            <person name="Zahm M."/>
            <person name="Roques C."/>
            <person name="Cabau C."/>
            <person name="Klopp C."/>
            <person name="Donnadieu C."/>
            <person name="Jouanno E."/>
            <person name="Avarre J.-C."/>
            <person name="Campet M."/>
            <person name="Ha T."/>
            <person name="Dugue R."/>
            <person name="Lampietro C."/>
            <person name="Louis A."/>
            <person name="Herpin A."/>
            <person name="Echchiki A."/>
            <person name="Berthelot C."/>
            <person name="Parey E."/>
            <person name="Roest-Crollius H."/>
            <person name="Braasch I."/>
            <person name="Postlethwait J.H."/>
            <person name="Bobe J."/>
            <person name="Montfort J."/>
            <person name="Bouchez O."/>
            <person name="Begum T."/>
            <person name="Schartl M."/>
            <person name="Gustiano R."/>
            <person name="Guiguen Y."/>
        </authorList>
    </citation>
    <scope>NUCLEOTIDE SEQUENCE</scope>
    <source>
        <strain evidence="1">Pdj_M5554</strain>
    </source>
</reference>
<protein>
    <submittedName>
        <fullName evidence="1">Uncharacterized protein</fullName>
    </submittedName>
</protein>
<name>A0ACC5ZA29_9TELE</name>
<dbReference type="EMBL" id="CM040994">
    <property type="protein sequence ID" value="MCJ8744443.1"/>
    <property type="molecule type" value="Genomic_DNA"/>
</dbReference>
<proteinExistence type="predicted"/>